<name>A0ABQ9BZ75_9ROSI</name>
<reference evidence="2" key="1">
    <citation type="submission" date="2022-10" db="EMBL/GenBank/DDBJ databases">
        <authorList>
            <person name="Hyden B.L."/>
            <person name="Feng K."/>
            <person name="Yates T."/>
            <person name="Jawdy S."/>
            <person name="Smart L.B."/>
            <person name="Muchero W."/>
        </authorList>
    </citation>
    <scope>NUCLEOTIDE SEQUENCE</scope>
    <source>
        <tissue evidence="2">Shoot tip</tissue>
    </source>
</reference>
<protein>
    <submittedName>
        <fullName evidence="2">Uncharacterized protein</fullName>
    </submittedName>
</protein>
<feature type="region of interest" description="Disordered" evidence="1">
    <location>
        <begin position="25"/>
        <end position="44"/>
    </location>
</feature>
<proteinExistence type="predicted"/>
<dbReference type="Proteomes" id="UP001141253">
    <property type="component" value="Chromosome 2"/>
</dbReference>
<evidence type="ECO:0000313" key="2">
    <source>
        <dbReference type="EMBL" id="KAJ6392515.1"/>
    </source>
</evidence>
<comment type="caution">
    <text evidence="2">The sequence shown here is derived from an EMBL/GenBank/DDBJ whole genome shotgun (WGS) entry which is preliminary data.</text>
</comment>
<gene>
    <name evidence="2" type="ORF">OIU77_026299</name>
</gene>
<evidence type="ECO:0000256" key="1">
    <source>
        <dbReference type="SAM" id="MobiDB-lite"/>
    </source>
</evidence>
<feature type="region of interest" description="Disordered" evidence="1">
    <location>
        <begin position="61"/>
        <end position="83"/>
    </location>
</feature>
<dbReference type="EMBL" id="JAPFFI010000006">
    <property type="protein sequence ID" value="KAJ6392515.1"/>
    <property type="molecule type" value="Genomic_DNA"/>
</dbReference>
<sequence length="135" mass="14236">MPVEDACEGDGAGANLRAKEVISKGKNSAQVTHSVKASGPVPTNQGTVTVDIIQKVVKTGTTSKVGNDDPNEGAVPKQQKDKGKGIMVVVQEQQVVQFDQAESIPKTVGRIKRDELPNCTVNTVASLQSSPLRTE</sequence>
<evidence type="ECO:0000313" key="3">
    <source>
        <dbReference type="Proteomes" id="UP001141253"/>
    </source>
</evidence>
<accession>A0ABQ9BZ75</accession>
<reference evidence="2" key="2">
    <citation type="journal article" date="2023" name="Int. J. Mol. Sci.">
        <title>De Novo Assembly and Annotation of 11 Diverse Shrub Willow (Salix) Genomes Reveals Novel Gene Organization in Sex-Linked Regions.</title>
        <authorList>
            <person name="Hyden B."/>
            <person name="Feng K."/>
            <person name="Yates T.B."/>
            <person name="Jawdy S."/>
            <person name="Cereghino C."/>
            <person name="Smart L.B."/>
            <person name="Muchero W."/>
        </authorList>
    </citation>
    <scope>NUCLEOTIDE SEQUENCE</scope>
    <source>
        <tissue evidence="2">Shoot tip</tissue>
    </source>
</reference>
<organism evidence="2 3">
    <name type="scientific">Salix suchowensis</name>
    <dbReference type="NCBI Taxonomy" id="1278906"/>
    <lineage>
        <taxon>Eukaryota</taxon>
        <taxon>Viridiplantae</taxon>
        <taxon>Streptophyta</taxon>
        <taxon>Embryophyta</taxon>
        <taxon>Tracheophyta</taxon>
        <taxon>Spermatophyta</taxon>
        <taxon>Magnoliopsida</taxon>
        <taxon>eudicotyledons</taxon>
        <taxon>Gunneridae</taxon>
        <taxon>Pentapetalae</taxon>
        <taxon>rosids</taxon>
        <taxon>fabids</taxon>
        <taxon>Malpighiales</taxon>
        <taxon>Salicaceae</taxon>
        <taxon>Saliceae</taxon>
        <taxon>Salix</taxon>
    </lineage>
</organism>
<keyword evidence="3" id="KW-1185">Reference proteome</keyword>